<sequence length="53" mass="6339">MIIASFYVINTKNSEAFFKPQILFLLINSDVLFTEKIIYSDRKNFNFFLKLKN</sequence>
<comment type="caution">
    <text evidence="1">The sequence shown here is derived from an EMBL/GenBank/DDBJ whole genome shotgun (WGS) entry which is preliminary data.</text>
</comment>
<evidence type="ECO:0000313" key="2">
    <source>
        <dbReference type="Proteomes" id="UP000320773"/>
    </source>
</evidence>
<dbReference type="EMBL" id="VFPJ01000001">
    <property type="protein sequence ID" value="TQM41337.1"/>
    <property type="molecule type" value="Genomic_DNA"/>
</dbReference>
<dbReference type="Proteomes" id="UP000320773">
    <property type="component" value="Unassembled WGS sequence"/>
</dbReference>
<protein>
    <submittedName>
        <fullName evidence="1">Uncharacterized protein</fullName>
    </submittedName>
</protein>
<proteinExistence type="predicted"/>
<name>A0A543G5J2_9FLAO</name>
<dbReference type="AlphaFoldDB" id="A0A543G5J2"/>
<gene>
    <name evidence="1" type="ORF">BC670_2289</name>
</gene>
<evidence type="ECO:0000313" key="1">
    <source>
        <dbReference type="EMBL" id="TQM41337.1"/>
    </source>
</evidence>
<reference evidence="1 2" key="1">
    <citation type="submission" date="2019-06" db="EMBL/GenBank/DDBJ databases">
        <title>Genomic Encyclopedia of Archaeal and Bacterial Type Strains, Phase II (KMG-II): from individual species to whole genera.</title>
        <authorList>
            <person name="Goeker M."/>
        </authorList>
    </citation>
    <scope>NUCLEOTIDE SEQUENCE [LARGE SCALE GENOMIC DNA]</scope>
    <source>
        <strain evidence="1 2">DSM 24789</strain>
    </source>
</reference>
<organism evidence="1 2">
    <name type="scientific">Flavobacterium branchiophilum</name>
    <dbReference type="NCBI Taxonomy" id="55197"/>
    <lineage>
        <taxon>Bacteria</taxon>
        <taxon>Pseudomonadati</taxon>
        <taxon>Bacteroidota</taxon>
        <taxon>Flavobacteriia</taxon>
        <taxon>Flavobacteriales</taxon>
        <taxon>Flavobacteriaceae</taxon>
        <taxon>Flavobacterium</taxon>
    </lineage>
</organism>
<accession>A0A543G5J2</accession>